<evidence type="ECO:0000259" key="3">
    <source>
        <dbReference type="Pfam" id="PF05089"/>
    </source>
</evidence>
<gene>
    <name evidence="6" type="ORF">AB1Y20_014957</name>
</gene>
<dbReference type="GO" id="GO:0016787">
    <property type="term" value="F:hydrolase activity"/>
    <property type="evidence" value="ECO:0007669"/>
    <property type="project" value="UniProtKB-KW"/>
</dbReference>
<organism evidence="6 7">
    <name type="scientific">Prymnesium parvum</name>
    <name type="common">Toxic golden alga</name>
    <dbReference type="NCBI Taxonomy" id="97485"/>
    <lineage>
        <taxon>Eukaryota</taxon>
        <taxon>Haptista</taxon>
        <taxon>Haptophyta</taxon>
        <taxon>Prymnesiophyceae</taxon>
        <taxon>Prymnesiales</taxon>
        <taxon>Prymnesiaceae</taxon>
        <taxon>Prymnesium</taxon>
    </lineage>
</organism>
<dbReference type="InterPro" id="IPR029018">
    <property type="entry name" value="Hex-like_dom2"/>
</dbReference>
<evidence type="ECO:0000259" key="5">
    <source>
        <dbReference type="Pfam" id="PF12972"/>
    </source>
</evidence>
<dbReference type="InterPro" id="IPR007781">
    <property type="entry name" value="NAGLU"/>
</dbReference>
<feature type="domain" description="Alpha-N-acetylglucosaminidase C-terminal" evidence="5">
    <location>
        <begin position="493"/>
        <end position="783"/>
    </location>
</feature>
<dbReference type="EMBL" id="JBGBPQ010000003">
    <property type="protein sequence ID" value="KAL1526235.1"/>
    <property type="molecule type" value="Genomic_DNA"/>
</dbReference>
<dbReference type="Pfam" id="PF12971">
    <property type="entry name" value="NAGLU_N"/>
    <property type="match status" value="1"/>
</dbReference>
<dbReference type="AlphaFoldDB" id="A0AB34JX03"/>
<dbReference type="PANTHER" id="PTHR12872">
    <property type="entry name" value="ALPHA-N-ACETYLGLUCOSAMINIDASE"/>
    <property type="match status" value="1"/>
</dbReference>
<dbReference type="Pfam" id="PF12972">
    <property type="entry name" value="NAGLU_C"/>
    <property type="match status" value="1"/>
</dbReference>
<evidence type="ECO:0000313" key="7">
    <source>
        <dbReference type="Proteomes" id="UP001515480"/>
    </source>
</evidence>
<dbReference type="Pfam" id="PF05089">
    <property type="entry name" value="NAGLU"/>
    <property type="match status" value="1"/>
</dbReference>
<reference evidence="6 7" key="1">
    <citation type="journal article" date="2024" name="Science">
        <title>Giant polyketide synthase enzymes in the biosynthesis of giant marine polyether toxins.</title>
        <authorList>
            <person name="Fallon T.R."/>
            <person name="Shende V.V."/>
            <person name="Wierzbicki I.H."/>
            <person name="Pendleton A.L."/>
            <person name="Watervoot N.F."/>
            <person name="Auber R.P."/>
            <person name="Gonzalez D.J."/>
            <person name="Wisecaver J.H."/>
            <person name="Moore B.S."/>
        </authorList>
    </citation>
    <scope>NUCLEOTIDE SEQUENCE [LARGE SCALE GENOMIC DNA]</scope>
    <source>
        <strain evidence="6 7">12B1</strain>
    </source>
</reference>
<dbReference type="Gene3D" id="3.20.20.80">
    <property type="entry name" value="Glycosidases"/>
    <property type="match status" value="1"/>
</dbReference>
<feature type="signal peptide" evidence="2">
    <location>
        <begin position="1"/>
        <end position="15"/>
    </location>
</feature>
<keyword evidence="2" id="KW-0732">Signal</keyword>
<evidence type="ECO:0000313" key="6">
    <source>
        <dbReference type="EMBL" id="KAL1526235.1"/>
    </source>
</evidence>
<feature type="chain" id="PRO_5044286886" description="Alpha-N-acetylglucosaminidase" evidence="2">
    <location>
        <begin position="16"/>
        <end position="794"/>
    </location>
</feature>
<dbReference type="InterPro" id="IPR024733">
    <property type="entry name" value="NAGLU_tim-barrel"/>
</dbReference>
<dbReference type="Gene3D" id="3.30.379.10">
    <property type="entry name" value="Chitobiase/beta-hexosaminidase domain 2-like"/>
    <property type="match status" value="1"/>
</dbReference>
<dbReference type="InterPro" id="IPR024732">
    <property type="entry name" value="NAGLU_C"/>
</dbReference>
<feature type="domain" description="Alpha-N-acetylglucosaminidase N-terminal" evidence="4">
    <location>
        <begin position="25"/>
        <end position="107"/>
    </location>
</feature>
<keyword evidence="1" id="KW-0378">Hydrolase</keyword>
<evidence type="ECO:0000256" key="2">
    <source>
        <dbReference type="SAM" id="SignalP"/>
    </source>
</evidence>
<name>A0AB34JX03_PRYPA</name>
<evidence type="ECO:0000259" key="4">
    <source>
        <dbReference type="Pfam" id="PF12971"/>
    </source>
</evidence>
<sequence>MAAALLAAFLGLSSSGQQGGGPLAPAYELIERLLPGSSSHFSLRLSGAKDRCFTLADATDSDQLSIVASDVSLVTAGVGYYLREYANMTIGWPRGGGSRLSVPKPWPRLGASGGAVTRCRRAAYSYFMNVCTHSYSLVWYDWRQWEQMLDWMALSGINLFLALTGQEEVQYRVFRSFGLSDLEIRSWFNGPAFLTWSRGQNEYGAGIAGPLPRSFMRQQYDMQQQIVARARQLGLTGQLPGFQGNVPVSLKRVLADSNITEAGATGWMDSLDPRFAELADAWMKELTSSFGTDHWYQLDGYFNGGTAPWLSTRSTHAAAGGAHSSRGSAAEPPADALWLRRGAAAYAGLNRTDPDAVWSFQGFSFIGWSGAQKAAALAGFIQSAPKDKFVIIDMDYGEGEWSSKFDQDGFWGTPFVWTKLHNFGGTDGLRGNLSMAALIPSAALKVPTVSLLGTGFTSEGIDQNPAYYELLLDNHFTQGPDADVVGFLTRRAPKRYGLTEGSTAAIAAAEAWKLLASSVYSQDVSVQDTTGVKSLSKPFMWSFQPDRATPTPKMCALWHAWGLLVEVAKNVSTPLPEPLSYDLVNTGREVLAQLTVPLSLNFTDAVLSARAPLNASSVGAAGGAYASTLADLDRLVGADPAFLLGSWLEMARALAAVANGSDCTGAGTNVPPEVVGCEHFYEYNARCQLTTWNPTPRGAAKVPGGPLDYAGKHWNGLIADYYQVRVERLTAQAIKDAEAGRALNASAADLLQAQLAFDFQVSKKSFPTSPIGEPVSISAAIHDRYAPAFAACEA</sequence>
<evidence type="ECO:0000256" key="1">
    <source>
        <dbReference type="ARBA" id="ARBA00022801"/>
    </source>
</evidence>
<dbReference type="PANTHER" id="PTHR12872:SF1">
    <property type="entry name" value="ALPHA-N-ACETYLGLUCOSAMINIDASE"/>
    <property type="match status" value="1"/>
</dbReference>
<feature type="domain" description="Alpha-N-acetylglucosaminidase tim-barrel" evidence="3">
    <location>
        <begin position="126"/>
        <end position="477"/>
    </location>
</feature>
<accession>A0AB34JX03</accession>
<protein>
    <recommendedName>
        <fullName evidence="8">Alpha-N-acetylglucosaminidase</fullName>
    </recommendedName>
</protein>
<dbReference type="Proteomes" id="UP001515480">
    <property type="component" value="Unassembled WGS sequence"/>
</dbReference>
<dbReference type="Gene3D" id="1.20.120.670">
    <property type="entry name" value="N-acetyl-b-d-glucoasminidase"/>
    <property type="match status" value="1"/>
</dbReference>
<keyword evidence="7" id="KW-1185">Reference proteome</keyword>
<proteinExistence type="predicted"/>
<dbReference type="InterPro" id="IPR024240">
    <property type="entry name" value="NAGLU_N"/>
</dbReference>
<comment type="caution">
    <text evidence="6">The sequence shown here is derived from an EMBL/GenBank/DDBJ whole genome shotgun (WGS) entry which is preliminary data.</text>
</comment>
<evidence type="ECO:0008006" key="8">
    <source>
        <dbReference type="Google" id="ProtNLM"/>
    </source>
</evidence>